<name>A0ABR1IVM8_9AGAR</name>
<evidence type="ECO:0000259" key="2">
    <source>
        <dbReference type="Pfam" id="PF17667"/>
    </source>
</evidence>
<dbReference type="InterPro" id="IPR011009">
    <property type="entry name" value="Kinase-like_dom_sf"/>
</dbReference>
<dbReference type="PANTHER" id="PTHR38248:SF2">
    <property type="entry name" value="FUNK1 11"/>
    <property type="match status" value="1"/>
</dbReference>
<feature type="domain" description="Fungal-type protein kinase" evidence="2">
    <location>
        <begin position="189"/>
        <end position="544"/>
    </location>
</feature>
<proteinExistence type="predicted"/>
<comment type="caution">
    <text evidence="3">The sequence shown here is derived from an EMBL/GenBank/DDBJ whole genome shotgun (WGS) entry which is preliminary data.</text>
</comment>
<evidence type="ECO:0000313" key="4">
    <source>
        <dbReference type="Proteomes" id="UP001498398"/>
    </source>
</evidence>
<dbReference type="Gene3D" id="1.10.510.10">
    <property type="entry name" value="Transferase(Phosphotransferase) domain 1"/>
    <property type="match status" value="1"/>
</dbReference>
<protein>
    <recommendedName>
        <fullName evidence="2">Fungal-type protein kinase domain-containing protein</fullName>
    </recommendedName>
</protein>
<keyword evidence="4" id="KW-1185">Reference proteome</keyword>
<dbReference type="SUPFAM" id="SSF56112">
    <property type="entry name" value="Protein kinase-like (PK-like)"/>
    <property type="match status" value="1"/>
</dbReference>
<dbReference type="PANTHER" id="PTHR38248">
    <property type="entry name" value="FUNK1 6"/>
    <property type="match status" value="1"/>
</dbReference>
<organism evidence="3 4">
    <name type="scientific">Marasmiellus scandens</name>
    <dbReference type="NCBI Taxonomy" id="2682957"/>
    <lineage>
        <taxon>Eukaryota</taxon>
        <taxon>Fungi</taxon>
        <taxon>Dikarya</taxon>
        <taxon>Basidiomycota</taxon>
        <taxon>Agaricomycotina</taxon>
        <taxon>Agaricomycetes</taxon>
        <taxon>Agaricomycetidae</taxon>
        <taxon>Agaricales</taxon>
        <taxon>Marasmiineae</taxon>
        <taxon>Omphalotaceae</taxon>
        <taxon>Marasmiellus</taxon>
    </lineage>
</organism>
<sequence>MTNSAPTPLSPRIGHGHTVSDSSIQLSESRSNQLSTDYDQREMQSKFMGPVSPHDFLEHFFDQQSFLGNKTPPSPWNSATKKLFTKVPLDKQEEGMYGPLATAINQCIDSSFTYIRTENDTDIRKMDNYPEIKSDGTLYEDSRCDDRIADLDSEFADIFTEIKYHHDDPFDDSGNDFEQDSISGRRIRGQLIAYAASQFAHQFRTHVFMVFIRRHTARLIRWDRAGAVVTEAFSYTKTPFLADFYSLYTRATPQARGHDTTVQRADSTDENASKAREGLLLDPSLPIFKLKVWDDPKNTVWVDEEMEQVEEKQERTRFFYGSKPLFSAVQSVNGRCTRVFEVFDPESGKCVTLKDSWRVASSAIKPEGKVYARLAAKQVCNVLTCLMAGDINPSCPDHRTRTQMYSPDKHFRSHIHYRIILKEVCEGNITKFKDTKELITFLRDALIGHHDASTKCSLLHRDVSIGNILIYHDKDTGKRCGLLGDWEMSEDMNDLAAARQTKRTGTWQFMSAVLLSQRTSSVSGRLVHSISDDLESFFHVLTWTALQYTHHDLTGGQLSYLLHYVYDTVKYEQNKVLGGDGKIGAMLCRRMKRAVGFVPGAFRDVIVDFEDTFAARYEENPDMAVVESVREMINQTSTPADVRKVLENHIDLRTQTRRDRLLSADWMLGRIQDSLKSDDWPIEALVRVEHVIPNYDSTI</sequence>
<accession>A0ABR1IVM8</accession>
<feature type="compositionally biased region" description="Polar residues" evidence="1">
    <location>
        <begin position="19"/>
        <end position="36"/>
    </location>
</feature>
<feature type="region of interest" description="Disordered" evidence="1">
    <location>
        <begin position="1"/>
        <end position="36"/>
    </location>
</feature>
<evidence type="ECO:0000313" key="3">
    <source>
        <dbReference type="EMBL" id="KAK7442200.1"/>
    </source>
</evidence>
<evidence type="ECO:0000256" key="1">
    <source>
        <dbReference type="SAM" id="MobiDB-lite"/>
    </source>
</evidence>
<dbReference type="InterPro" id="IPR040976">
    <property type="entry name" value="Pkinase_fungal"/>
</dbReference>
<gene>
    <name evidence="3" type="ORF">VKT23_016172</name>
</gene>
<dbReference type="Proteomes" id="UP001498398">
    <property type="component" value="Unassembled WGS sequence"/>
</dbReference>
<dbReference type="EMBL" id="JBANRG010000059">
    <property type="protein sequence ID" value="KAK7442200.1"/>
    <property type="molecule type" value="Genomic_DNA"/>
</dbReference>
<reference evidence="3 4" key="1">
    <citation type="submission" date="2024-01" db="EMBL/GenBank/DDBJ databases">
        <title>A draft genome for the cacao thread blight pathogen Marasmiellus scandens.</title>
        <authorList>
            <person name="Baruah I.K."/>
            <person name="Leung J."/>
            <person name="Bukari Y."/>
            <person name="Amoako-Attah I."/>
            <person name="Meinhardt L.W."/>
            <person name="Bailey B.A."/>
            <person name="Cohen S.P."/>
        </authorList>
    </citation>
    <scope>NUCLEOTIDE SEQUENCE [LARGE SCALE GENOMIC DNA]</scope>
    <source>
        <strain evidence="3 4">GH-19</strain>
    </source>
</reference>
<dbReference type="Pfam" id="PF17667">
    <property type="entry name" value="Pkinase_fungal"/>
    <property type="match status" value="1"/>
</dbReference>